<comment type="caution">
    <text evidence="1">The sequence shown here is derived from an EMBL/GenBank/DDBJ whole genome shotgun (WGS) entry which is preliminary data.</text>
</comment>
<reference evidence="2" key="1">
    <citation type="submission" date="2019-07" db="EMBL/GenBank/DDBJ databases">
        <title>De Novo Assembly of kiwifruit Actinidia rufa.</title>
        <authorList>
            <person name="Sugita-Konishi S."/>
            <person name="Sato K."/>
            <person name="Mori E."/>
            <person name="Abe Y."/>
            <person name="Kisaki G."/>
            <person name="Hamano K."/>
            <person name="Suezawa K."/>
            <person name="Otani M."/>
            <person name="Fukuda T."/>
            <person name="Manabe T."/>
            <person name="Gomi K."/>
            <person name="Tabuchi M."/>
            <person name="Akimitsu K."/>
            <person name="Kataoka I."/>
        </authorList>
    </citation>
    <scope>NUCLEOTIDE SEQUENCE [LARGE SCALE GENOMIC DNA]</scope>
    <source>
        <strain evidence="2">cv. Fuchu</strain>
    </source>
</reference>
<evidence type="ECO:0000313" key="1">
    <source>
        <dbReference type="EMBL" id="GFS30446.1"/>
    </source>
</evidence>
<keyword evidence="2" id="KW-1185">Reference proteome</keyword>
<protein>
    <submittedName>
        <fullName evidence="1">Uncharacterized protein</fullName>
    </submittedName>
</protein>
<accession>A0A7J0D9L2</accession>
<evidence type="ECO:0000313" key="2">
    <source>
        <dbReference type="Proteomes" id="UP000585474"/>
    </source>
</evidence>
<organism evidence="1 2">
    <name type="scientific">Actinidia rufa</name>
    <dbReference type="NCBI Taxonomy" id="165716"/>
    <lineage>
        <taxon>Eukaryota</taxon>
        <taxon>Viridiplantae</taxon>
        <taxon>Streptophyta</taxon>
        <taxon>Embryophyta</taxon>
        <taxon>Tracheophyta</taxon>
        <taxon>Spermatophyta</taxon>
        <taxon>Magnoliopsida</taxon>
        <taxon>eudicotyledons</taxon>
        <taxon>Gunneridae</taxon>
        <taxon>Pentapetalae</taxon>
        <taxon>asterids</taxon>
        <taxon>Ericales</taxon>
        <taxon>Actinidiaceae</taxon>
        <taxon>Actinidia</taxon>
    </lineage>
</organism>
<dbReference type="AlphaFoldDB" id="A0A7J0D9L2"/>
<name>A0A7J0D9L2_9ERIC</name>
<gene>
    <name evidence="1" type="ORF">Acr_00g0011940</name>
</gene>
<proteinExistence type="predicted"/>
<dbReference type="EMBL" id="BJWL01000122">
    <property type="protein sequence ID" value="GFS30446.1"/>
    <property type="molecule type" value="Genomic_DNA"/>
</dbReference>
<dbReference type="Proteomes" id="UP000585474">
    <property type="component" value="Unassembled WGS sequence"/>
</dbReference>
<sequence length="134" mass="14957">MNQAPVLSHQCSAAVWLSECRLGQADLHRVDSPTPVHFLKRNYLQCSHLQSIGHSRLVILGLALHGCAMSIIFKQCLMKSTIYSVLISVACVRPLPAHPSSTKLIFPKQCLLKSCSQHPWHLQYQIGTLGWSRS</sequence>